<comment type="caution">
    <text evidence="1">The sequence shown here is derived from an EMBL/GenBank/DDBJ whole genome shotgun (WGS) entry which is preliminary data.</text>
</comment>
<sequence length="1212" mass="137507">MEVFMRNIGLSVTSDDLKVEIARVIHSPEYAHHVGPARPFNLDVHLFPRKARGRAGCGVFTVATLPIGQQFLSEYGGTCPSRSIVLGTKIFFQVSSKGPRQHIVEEIYRMPYDDPRARAERERQSRTIMSKAIPLRAIQFGWECRDHVFSIEWEKECFDPCSLIFDDDRREFRIEHNGQRHTSIIAIRAAQIQWCSAGADRSEACLYLSLTHPPSFETIQRTPSVTSATSEFLSALMSALSIDGASLPPPLRQRWSAFDDEHAEISAYVSIAIRLVCKDMAGLGIFRELCRHASMGAGDYLYPIEHRRLFSSSVRAEYATWISQLHWPVAFQVEAITRAMLVDLREIVQLRDPIHRMIRDKGVSFASKFLRHFATQAKTLFWYTEDAQSPTASVPELFARCIREYTPPKYRRNERIKNLDDSFECLHVSCTPTTFKLDGPYPERSNRIVRQYQEHQDCFLRVSFVDETDLQYRFDREVDGRAFIKRRVGGALSNGIDIAGRHFTFLAYSQSALKEHAVWFMKEFTTRDGTVVNAEYIISNLGEFDLELMRCPARYGARISQAFTATDASVSVEADEVFIEDDIKTLDGKWTYTDGVGTISPELMKEIWNALSARRRASRRSQTYPRAIQVRFQGSKGMLSVNHLLTGRVICLRPSMIKFEAPHETHVEIARAFYKPGPFYLNRPFIMVLEALGVRYEVFKELQRNAVAHAQRAVESLENSGRLLEAYGLGASFKFTSVMLNLHKLGLGPLDDNTFWRRSMDFAINHVLRELKHHARIPVPNAWNLVGIADVHSWLGENEVFGCIMPTDGTGPIYLEGRVMVSRSPTIHPGDVQIAHGIGASPPGSPFRRESLRNTLVFSIKGARPLPTYLGGGDLDGDEYRVTMLESLLPTRTYPPANYNPAKRKVLDRRSTMEDVADFVTEYLTSDTLGIIALNWLIIADQSTEGVFDKDCLKLSDLHSDAVDYPKSGQPVPLGEMPRLKFRTKPDWNAPETIRPDPSRYYQSARAIGRLFREIELPAVETARQAQRNQRSNLQENSQLPSLEDVLHSFAEDEPQDHAVYDAVFEHVSGYINLGRHDEDVVGELWELFENYRSQLQTICADHTLSNAKNAMLTEEEAVVGTIVAKCSQPRKRKDLMSKMREQTGNLVDDTQTGIAGEDGITLGKRLERAWIAFKLAVLEGEYETFGARSFVWVALSEVFDAIKAIEQAEWV</sequence>
<organism evidence="1 2">
    <name type="scientific">Irpex rosettiformis</name>
    <dbReference type="NCBI Taxonomy" id="378272"/>
    <lineage>
        <taxon>Eukaryota</taxon>
        <taxon>Fungi</taxon>
        <taxon>Dikarya</taxon>
        <taxon>Basidiomycota</taxon>
        <taxon>Agaricomycotina</taxon>
        <taxon>Agaricomycetes</taxon>
        <taxon>Polyporales</taxon>
        <taxon>Irpicaceae</taxon>
        <taxon>Irpex</taxon>
    </lineage>
</organism>
<protein>
    <submittedName>
        <fullName evidence="1">RNA dependent RNA polymerase-domain-containing protein</fullName>
    </submittedName>
</protein>
<keyword evidence="2" id="KW-1185">Reference proteome</keyword>
<evidence type="ECO:0000313" key="2">
    <source>
        <dbReference type="Proteomes" id="UP001055072"/>
    </source>
</evidence>
<accession>A0ACB8UKE5</accession>
<proteinExistence type="predicted"/>
<dbReference type="EMBL" id="MU274900">
    <property type="protein sequence ID" value="KAI0094703.1"/>
    <property type="molecule type" value="Genomic_DNA"/>
</dbReference>
<reference evidence="1" key="1">
    <citation type="journal article" date="2021" name="Environ. Microbiol.">
        <title>Gene family expansions and transcriptome signatures uncover fungal adaptations to wood decay.</title>
        <authorList>
            <person name="Hage H."/>
            <person name="Miyauchi S."/>
            <person name="Viragh M."/>
            <person name="Drula E."/>
            <person name="Min B."/>
            <person name="Chaduli D."/>
            <person name="Navarro D."/>
            <person name="Favel A."/>
            <person name="Norest M."/>
            <person name="Lesage-Meessen L."/>
            <person name="Balint B."/>
            <person name="Merenyi Z."/>
            <person name="de Eugenio L."/>
            <person name="Morin E."/>
            <person name="Martinez A.T."/>
            <person name="Baldrian P."/>
            <person name="Stursova M."/>
            <person name="Martinez M.J."/>
            <person name="Novotny C."/>
            <person name="Magnuson J.K."/>
            <person name="Spatafora J.W."/>
            <person name="Maurice S."/>
            <person name="Pangilinan J."/>
            <person name="Andreopoulos W."/>
            <person name="LaButti K."/>
            <person name="Hundley H."/>
            <person name="Na H."/>
            <person name="Kuo A."/>
            <person name="Barry K."/>
            <person name="Lipzen A."/>
            <person name="Henrissat B."/>
            <person name="Riley R."/>
            <person name="Ahrendt S."/>
            <person name="Nagy L.G."/>
            <person name="Grigoriev I.V."/>
            <person name="Martin F."/>
            <person name="Rosso M.N."/>
        </authorList>
    </citation>
    <scope>NUCLEOTIDE SEQUENCE</scope>
    <source>
        <strain evidence="1">CBS 384.51</strain>
    </source>
</reference>
<dbReference type="Proteomes" id="UP001055072">
    <property type="component" value="Unassembled WGS sequence"/>
</dbReference>
<gene>
    <name evidence="1" type="ORF">BDY19DRAFT_914146</name>
</gene>
<evidence type="ECO:0000313" key="1">
    <source>
        <dbReference type="EMBL" id="KAI0094703.1"/>
    </source>
</evidence>
<name>A0ACB8UKE5_9APHY</name>